<keyword evidence="7" id="KW-1185">Reference proteome</keyword>
<sequence>MIEIVATGLEATVQDVGRSGWAHLGVPRAGAADLAAYDLANRLVGNPADAAAVEFLLGGLAVRFTEPTSFALTGAPVPVTLDGRGVDMATTTYAATGQKLVTGRAIYGLRTYLGVGGGIDVERVLGSRSSDTLSGLGPPRLTDGDTLPIGRHSGTSGTPTDVVVDTASATDEIEVRFIRGPRADFFSDQARELFEAARWTVSSDINRVGARLEGPRLEYAGDVQLPSEGMLVGSVQVPPSGQPIIFLANHPPSGGYPIIGVVIGADVGKVAQAEPGKTVHFRAVS</sequence>
<evidence type="ECO:0000313" key="7">
    <source>
        <dbReference type="Proteomes" id="UP000237752"/>
    </source>
</evidence>
<evidence type="ECO:0000256" key="2">
    <source>
        <dbReference type="ARBA" id="ARBA00022801"/>
    </source>
</evidence>
<name>A0A2T0ZW50_9ACTN</name>
<dbReference type="PANTHER" id="PTHR43309">
    <property type="entry name" value="5-OXOPROLINASE SUBUNIT C"/>
    <property type="match status" value="1"/>
</dbReference>
<dbReference type="EMBL" id="PVUE01000016">
    <property type="protein sequence ID" value="PRZ40572.1"/>
    <property type="molecule type" value="Genomic_DNA"/>
</dbReference>
<dbReference type="Pfam" id="PF02626">
    <property type="entry name" value="CT_A_B"/>
    <property type="match status" value="1"/>
</dbReference>
<gene>
    <name evidence="6" type="ORF">CLV47_116105</name>
</gene>
<evidence type="ECO:0000313" key="6">
    <source>
        <dbReference type="EMBL" id="PRZ40572.1"/>
    </source>
</evidence>
<dbReference type="OrthoDB" id="9768696at2"/>
<dbReference type="SMART" id="SM00797">
    <property type="entry name" value="AHS2"/>
    <property type="match status" value="1"/>
</dbReference>
<evidence type="ECO:0000256" key="1">
    <source>
        <dbReference type="ARBA" id="ARBA00022741"/>
    </source>
</evidence>
<reference evidence="6 7" key="1">
    <citation type="submission" date="2018-03" db="EMBL/GenBank/DDBJ databases">
        <title>Genomic Encyclopedia of Archaeal and Bacterial Type Strains, Phase II (KMG-II): from individual species to whole genera.</title>
        <authorList>
            <person name="Goeker M."/>
        </authorList>
    </citation>
    <scope>NUCLEOTIDE SEQUENCE [LARGE SCALE GENOMIC DNA]</scope>
    <source>
        <strain evidence="6 7">DSM 100065</strain>
    </source>
</reference>
<feature type="region of interest" description="Disordered" evidence="4">
    <location>
        <begin position="129"/>
        <end position="161"/>
    </location>
</feature>
<proteinExistence type="predicted"/>
<comment type="caution">
    <text evidence="6">The sequence shown here is derived from an EMBL/GenBank/DDBJ whole genome shotgun (WGS) entry which is preliminary data.</text>
</comment>
<dbReference type="Gene3D" id="2.40.100.10">
    <property type="entry name" value="Cyclophilin-like"/>
    <property type="match status" value="1"/>
</dbReference>
<dbReference type="GO" id="GO:0016787">
    <property type="term" value="F:hydrolase activity"/>
    <property type="evidence" value="ECO:0007669"/>
    <property type="project" value="UniProtKB-KW"/>
</dbReference>
<dbReference type="InterPro" id="IPR052708">
    <property type="entry name" value="PxpC"/>
</dbReference>
<dbReference type="AlphaFoldDB" id="A0A2T0ZW50"/>
<dbReference type="SUPFAM" id="SSF50891">
    <property type="entry name" value="Cyclophilin-like"/>
    <property type="match status" value="1"/>
</dbReference>
<dbReference type="NCBIfam" id="TIGR00724">
    <property type="entry name" value="urea_amlyse_rel"/>
    <property type="match status" value="1"/>
</dbReference>
<keyword evidence="1" id="KW-0547">Nucleotide-binding</keyword>
<evidence type="ECO:0000259" key="5">
    <source>
        <dbReference type="SMART" id="SM00797"/>
    </source>
</evidence>
<accession>A0A2T0ZW50</accession>
<dbReference type="Proteomes" id="UP000237752">
    <property type="component" value="Unassembled WGS sequence"/>
</dbReference>
<organism evidence="6 7">
    <name type="scientific">Antricoccus suffuscus</name>
    <dbReference type="NCBI Taxonomy" id="1629062"/>
    <lineage>
        <taxon>Bacteria</taxon>
        <taxon>Bacillati</taxon>
        <taxon>Actinomycetota</taxon>
        <taxon>Actinomycetes</taxon>
        <taxon>Geodermatophilales</taxon>
        <taxon>Antricoccaceae</taxon>
        <taxon>Antricoccus</taxon>
    </lineage>
</organism>
<evidence type="ECO:0000256" key="3">
    <source>
        <dbReference type="ARBA" id="ARBA00022840"/>
    </source>
</evidence>
<keyword evidence="3" id="KW-0067">ATP-binding</keyword>
<dbReference type="InterPro" id="IPR029000">
    <property type="entry name" value="Cyclophilin-like_dom_sf"/>
</dbReference>
<protein>
    <submittedName>
        <fullName evidence="6">Biotin-dependent carboxylase-like uncharacterized protein</fullName>
    </submittedName>
</protein>
<dbReference type="GO" id="GO:0005524">
    <property type="term" value="F:ATP binding"/>
    <property type="evidence" value="ECO:0007669"/>
    <property type="project" value="UniProtKB-KW"/>
</dbReference>
<dbReference type="InterPro" id="IPR003778">
    <property type="entry name" value="CT_A_B"/>
</dbReference>
<feature type="domain" description="Carboxyltransferase" evidence="5">
    <location>
        <begin position="23"/>
        <end position="285"/>
    </location>
</feature>
<dbReference type="RefSeq" id="WP_106350201.1">
    <property type="nucleotide sequence ID" value="NZ_PVUE01000016.1"/>
</dbReference>
<keyword evidence="2" id="KW-0378">Hydrolase</keyword>
<dbReference type="PANTHER" id="PTHR43309:SF3">
    <property type="entry name" value="5-OXOPROLINASE SUBUNIT C"/>
    <property type="match status" value="1"/>
</dbReference>
<evidence type="ECO:0000256" key="4">
    <source>
        <dbReference type="SAM" id="MobiDB-lite"/>
    </source>
</evidence>